<evidence type="ECO:0000256" key="3">
    <source>
        <dbReference type="ARBA" id="ARBA00022478"/>
    </source>
</evidence>
<dbReference type="EMBL" id="MK290739">
    <property type="protein sequence ID" value="AZV02339.2"/>
    <property type="molecule type" value="Genomic_DNA"/>
</dbReference>
<dbReference type="InterPro" id="IPR002092">
    <property type="entry name" value="DNA-dir_Rpol_phage-type"/>
</dbReference>
<name>A0A678ZNW4_9CAUD</name>
<evidence type="ECO:0000256" key="2">
    <source>
        <dbReference type="ARBA" id="ARBA00012418"/>
    </source>
</evidence>
<evidence type="ECO:0000259" key="10">
    <source>
        <dbReference type="SMART" id="SM01311"/>
    </source>
</evidence>
<dbReference type="InterPro" id="IPR046950">
    <property type="entry name" value="DNA-dir_Rpol_C_phage-type"/>
</dbReference>
<dbReference type="SMART" id="SM01311">
    <property type="entry name" value="RPOL_N"/>
    <property type="match status" value="1"/>
</dbReference>
<evidence type="ECO:0000256" key="6">
    <source>
        <dbReference type="ARBA" id="ARBA00023163"/>
    </source>
</evidence>
<keyword evidence="4 9" id="KW-0808">Transferase</keyword>
<dbReference type="InterPro" id="IPR024075">
    <property type="entry name" value="DNA-dir_RNA_pol_helix_hairp_sf"/>
</dbReference>
<evidence type="ECO:0000256" key="5">
    <source>
        <dbReference type="ARBA" id="ARBA00022695"/>
    </source>
</evidence>
<dbReference type="Proteomes" id="UP000434467">
    <property type="component" value="Segment"/>
</dbReference>
<keyword evidence="7" id="KW-1195">Viral transcription</keyword>
<evidence type="ECO:0000256" key="4">
    <source>
        <dbReference type="ARBA" id="ARBA00022679"/>
    </source>
</evidence>
<evidence type="ECO:0000256" key="9">
    <source>
        <dbReference type="RuleBase" id="RU003805"/>
    </source>
</evidence>
<dbReference type="Gene3D" id="1.10.287.260">
    <property type="match status" value="1"/>
</dbReference>
<dbReference type="PROSITE" id="PS00489">
    <property type="entry name" value="RNA_POL_PHAGE_2"/>
    <property type="match status" value="1"/>
</dbReference>
<dbReference type="Gene3D" id="1.10.1320.10">
    <property type="entry name" value="DNA-directed RNA polymerase, N-terminal domain"/>
    <property type="match status" value="1"/>
</dbReference>
<protein>
    <recommendedName>
        <fullName evidence="2 9">DNA-directed RNA polymerase</fullName>
        <ecNumber evidence="2 9">2.7.7.6</ecNumber>
    </recommendedName>
</protein>
<dbReference type="Gene3D" id="1.10.150.20">
    <property type="entry name" value="5' to 3' exonuclease, C-terminal subdomain"/>
    <property type="match status" value="1"/>
</dbReference>
<keyword evidence="5 9" id="KW-0548">Nucleotidyltransferase</keyword>
<dbReference type="SUPFAM" id="SSF56672">
    <property type="entry name" value="DNA/RNA polymerases"/>
    <property type="match status" value="1"/>
</dbReference>
<dbReference type="GO" id="GO:0003899">
    <property type="term" value="F:DNA-directed RNA polymerase activity"/>
    <property type="evidence" value="ECO:0007669"/>
    <property type="project" value="UniProtKB-EC"/>
</dbReference>
<dbReference type="SMR" id="A0A678ZNW4"/>
<dbReference type="GO" id="GO:0006351">
    <property type="term" value="P:DNA-templated transcription"/>
    <property type="evidence" value="ECO:0007669"/>
    <property type="project" value="InterPro"/>
</dbReference>
<dbReference type="InterPro" id="IPR043502">
    <property type="entry name" value="DNA/RNA_pol_sf"/>
</dbReference>
<dbReference type="GO" id="GO:0019083">
    <property type="term" value="P:viral transcription"/>
    <property type="evidence" value="ECO:0007669"/>
    <property type="project" value="UniProtKB-KW"/>
</dbReference>
<dbReference type="PANTHER" id="PTHR10102:SF0">
    <property type="entry name" value="DNA-DIRECTED RNA POLYMERASE, MITOCHONDRIAL"/>
    <property type="match status" value="1"/>
</dbReference>
<keyword evidence="12" id="KW-1185">Reference proteome</keyword>
<reference evidence="11" key="1">
    <citation type="submission" date="2018-12" db="EMBL/GenBank/DDBJ databases">
        <authorList>
            <person name="Shneider M.M."/>
            <person name="Kabanova A.P."/>
            <person name="Korzhenkov A.A."/>
            <person name="Toschakov S.V."/>
            <person name="Miroshnikov K.A."/>
        </authorList>
    </citation>
    <scope>NUCLEOTIDE SEQUENCE [LARGE SCALE GENOMIC DNA]</scope>
</reference>
<keyword evidence="6 9" id="KW-0804">Transcription</keyword>
<comment type="catalytic activity">
    <reaction evidence="8 9">
        <text>RNA(n) + a ribonucleoside 5'-triphosphate = RNA(n+1) + diphosphate</text>
        <dbReference type="Rhea" id="RHEA:21248"/>
        <dbReference type="Rhea" id="RHEA-COMP:14527"/>
        <dbReference type="Rhea" id="RHEA-COMP:17342"/>
        <dbReference type="ChEBI" id="CHEBI:33019"/>
        <dbReference type="ChEBI" id="CHEBI:61557"/>
        <dbReference type="ChEBI" id="CHEBI:140395"/>
        <dbReference type="EC" id="2.7.7.6"/>
    </reaction>
</comment>
<dbReference type="EC" id="2.7.7.6" evidence="2 9"/>
<dbReference type="GO" id="GO:0003677">
    <property type="term" value="F:DNA binding"/>
    <property type="evidence" value="ECO:0007669"/>
    <property type="project" value="InterPro"/>
</dbReference>
<dbReference type="InterPro" id="IPR037159">
    <property type="entry name" value="RNA_POL_N_sf"/>
</dbReference>
<proteinExistence type="inferred from homology"/>
<organism evidence="11 12">
    <name type="scientific">Pectobacterium phage Q19</name>
    <dbReference type="NCBI Taxonomy" id="2500576"/>
    <lineage>
        <taxon>Viruses</taxon>
        <taxon>Duplodnaviria</taxon>
        <taxon>Heunggongvirae</taxon>
        <taxon>Uroviricota</taxon>
        <taxon>Caudoviricetes</taxon>
        <taxon>Autographivirales</taxon>
        <taxon>Autotranscriptaviridae</taxon>
        <taxon>Studiervirinae</taxon>
        <taxon>Maklayavirus</taxon>
        <taxon>Maklayavirus Q19</taxon>
    </lineage>
</organism>
<comment type="similarity">
    <text evidence="1 9">Belongs to the phage and mitochondrial RNA polymerase family.</text>
</comment>
<comment type="function">
    <text evidence="9">DNA-dependent RNA polymerase catalyzes the transcription of DNA into RNA using the four ribonucleoside triphosphates as substrates.</text>
</comment>
<dbReference type="Gene3D" id="1.10.287.280">
    <property type="match status" value="1"/>
</dbReference>
<dbReference type="Pfam" id="PF00940">
    <property type="entry name" value="RNA_pol"/>
    <property type="match status" value="1"/>
</dbReference>
<gene>
    <name evidence="11" type="ORF">Q19_06</name>
</gene>
<dbReference type="GO" id="GO:0000428">
    <property type="term" value="C:DNA-directed RNA polymerase complex"/>
    <property type="evidence" value="ECO:0007669"/>
    <property type="project" value="UniProtKB-KW"/>
</dbReference>
<evidence type="ECO:0000313" key="12">
    <source>
        <dbReference type="Proteomes" id="UP000434467"/>
    </source>
</evidence>
<dbReference type="Pfam" id="PF14700">
    <property type="entry name" value="RPOL_N"/>
    <property type="match status" value="1"/>
</dbReference>
<evidence type="ECO:0000256" key="1">
    <source>
        <dbReference type="ARBA" id="ARBA00009493"/>
    </source>
</evidence>
<dbReference type="PANTHER" id="PTHR10102">
    <property type="entry name" value="DNA-DIRECTED RNA POLYMERASE, MITOCHONDRIAL"/>
    <property type="match status" value="1"/>
</dbReference>
<keyword evidence="3 9" id="KW-0240">DNA-directed RNA polymerase</keyword>
<evidence type="ECO:0000256" key="7">
    <source>
        <dbReference type="ARBA" id="ARBA00023314"/>
    </source>
</evidence>
<dbReference type="PROSITE" id="PS00900">
    <property type="entry name" value="RNA_POL_PHAGE_1"/>
    <property type="match status" value="1"/>
</dbReference>
<dbReference type="InterPro" id="IPR029262">
    <property type="entry name" value="RPOL_N"/>
</dbReference>
<feature type="domain" description="DNA-directed RNA polymerase N-terminal" evidence="10">
    <location>
        <begin position="39"/>
        <end position="339"/>
    </location>
</feature>
<accession>A0A678ZNW4</accession>
<evidence type="ECO:0000256" key="8">
    <source>
        <dbReference type="ARBA" id="ARBA00048552"/>
    </source>
</evidence>
<sequence>MKTTSSPLNAIKKNDFSEMERAIIPFNILADAYGSQLAAEQLALEHEAYTLGEARFLKILDRQMQNGDLADNAAAKPLVNTLLPRMAKRVTEWVEESFFTIDPETNEKKPKKGKRSVSQLKLRDVNPELVAAVTIKIVLKGASNLSLVQATAGAIGKALEDELRYGRIREMEQAHFKKNVDAQLKKRIDYVYKKAFLQVVEADMLAKGMLDETPWESWGAADGIQVGVKCLELLIESTGLVELDRVAQGVAGHDSETIKLSDEYAAIISKRATSLAGINPMQQPCVVPPKPWTSIRGGGYWANGRAPLRLIRTHSKRGLERYADVYMPEVYKAINIAQNTPWKINKRVLDVVNEITSWEHCPVEDIPSADKEKLPERPDDIDTNPASLKAWKREASATYRKDKVRVSRRLSMEFSLEQANKFANHASIWFPYNMDWRGRVYAESQFNPQGNDMTKGVLTLAKGKPIGERGFHWLKVHGSNCAGFDKVPFPERVAFIEANHVNIMASADNPLENTWWATGRTPEGKKIDSPFCFLAFCFEYAMVTTLGLGYECSLPLAFDGSCSGIQHFSAMLRDEVGGRAVNLLPSDVVQDIYRIVADKVNLKLNELVINGDDNEIETVTDKKTGEITERLKLGSKVLAAQWLDFGVTRNVTKRSVMTLPYGSREFGFRQQILEDTINPAIDNGKGMMFTQPNAAAGLMAKLIWDAVSVTVVAAVGAMDWLKAAAKLMAAEVKDKDGNVLRKRCAIHWTTPDGFPVWQEYFKFDQKRLNLMFLGQFRLQPTVRVATDTGIDAHKQEAGIAPNFVHSQDGNHLRMTVVHAHEVYGIDSFSLIHDSFGTIPADADNLFKAVRETMVKTYRDNDVLADFYEQFADQLHESQLDKMPMMPPKGRLVLEDILKSDFAFA</sequence>
<evidence type="ECO:0000313" key="11">
    <source>
        <dbReference type="EMBL" id="AZV02339.2"/>
    </source>
</evidence>